<dbReference type="Pfam" id="PF00226">
    <property type="entry name" value="DnaJ"/>
    <property type="match status" value="1"/>
</dbReference>
<name>U6N0I2_9EIME</name>
<dbReference type="SMART" id="SM00271">
    <property type="entry name" value="DnaJ"/>
    <property type="match status" value="1"/>
</dbReference>
<evidence type="ECO:0000313" key="5">
    <source>
        <dbReference type="Proteomes" id="UP000030754"/>
    </source>
</evidence>
<evidence type="ECO:0000256" key="2">
    <source>
        <dbReference type="SAM" id="Phobius"/>
    </source>
</evidence>
<keyword evidence="5" id="KW-1185">Reference proteome</keyword>
<keyword evidence="2" id="KW-1133">Transmembrane helix</keyword>
<dbReference type="GeneID" id="25478331"/>
<dbReference type="AlphaFoldDB" id="U6N0I2"/>
<dbReference type="Gene3D" id="1.10.287.110">
    <property type="entry name" value="DnaJ domain"/>
    <property type="match status" value="1"/>
</dbReference>
<dbReference type="RefSeq" id="XP_013438449.1">
    <property type="nucleotide sequence ID" value="XM_013582995.1"/>
</dbReference>
<dbReference type="OrthoDB" id="10250354at2759"/>
<feature type="transmembrane region" description="Helical" evidence="2">
    <location>
        <begin position="164"/>
        <end position="189"/>
    </location>
</feature>
<organism evidence="4 5">
    <name type="scientific">Eimeria necatrix</name>
    <dbReference type="NCBI Taxonomy" id="51315"/>
    <lineage>
        <taxon>Eukaryota</taxon>
        <taxon>Sar</taxon>
        <taxon>Alveolata</taxon>
        <taxon>Apicomplexa</taxon>
        <taxon>Conoidasida</taxon>
        <taxon>Coccidia</taxon>
        <taxon>Eucoccidiorida</taxon>
        <taxon>Eimeriorina</taxon>
        <taxon>Eimeriidae</taxon>
        <taxon>Eimeria</taxon>
    </lineage>
</organism>
<sequence length="621" mass="68722">MGTRQRKGKAVGANGKGESSGGPKDLQQHLHRRGTASEDTGVSKGTPAAEDRMASRNIQSNSRKGLQNEKGQNTKDTFSKAAALAESDNDDSVNLLGSGGHTLNEAGDQERVRKERERRRTKKEDRSRNRDMHAKQKKAFKGSLFSEFFQGVSGRDIKSRVASWLVYIIVLSAIVGMAQCVMVCCVADMPGIFVLRALEEYYGMDGDVSGEQRLHYLSVLGLEDGASESDIRRSYRTLSVRWHPDRYPNCGANCQQRFQEIAAAYEYLMRKQRKSSVDDEAGERGESAEGEEYANVKVTSQGIVDFTNLGPNDVFPPTSDTKNVWSIMVHQDKDDWSQSVYEMWQESSRALGKYVKFGVISVRGRKGKDALKKLPINVKIFPAILLLTAGMHPEQYPNISRPSVESLNRFIADAFPSSLDVVDSAAFPISCLRASWQLRTIIAKFVLFASARLLKSWLSSSASSQPLAAQYKAVIIPSAASASKPSLLVKHAAFANKHLFNFCFLSNIRSILTSEKEELINVIENPPTWVRQLPPNSASAKALKLPVHREKLREQDLTSSSNILLFADEGRGISRIQSTLHTVRSKLLNPSTALALALDRFKEVGAGKKAKRFSGLCGRFV</sequence>
<dbReference type="EMBL" id="HG725847">
    <property type="protein sequence ID" value="CDJ69983.1"/>
    <property type="molecule type" value="Genomic_DNA"/>
</dbReference>
<dbReference type="InterPro" id="IPR001623">
    <property type="entry name" value="DnaJ_domain"/>
</dbReference>
<dbReference type="InterPro" id="IPR050817">
    <property type="entry name" value="DjlA_DnaK_co-chaperone"/>
</dbReference>
<feature type="region of interest" description="Disordered" evidence="1">
    <location>
        <begin position="89"/>
        <end position="135"/>
    </location>
</feature>
<dbReference type="CDD" id="cd06257">
    <property type="entry name" value="DnaJ"/>
    <property type="match status" value="1"/>
</dbReference>
<accession>U6N0I2</accession>
<feature type="compositionally biased region" description="Basic and acidic residues" evidence="1">
    <location>
        <begin position="122"/>
        <end position="134"/>
    </location>
</feature>
<keyword evidence="2" id="KW-0472">Membrane</keyword>
<dbReference type="VEuPathDB" id="ToxoDB:ENH_00082020"/>
<evidence type="ECO:0000259" key="3">
    <source>
        <dbReference type="PROSITE" id="PS50076"/>
    </source>
</evidence>
<dbReference type="PROSITE" id="PS50076">
    <property type="entry name" value="DNAJ_2"/>
    <property type="match status" value="1"/>
</dbReference>
<feature type="region of interest" description="Disordered" evidence="1">
    <location>
        <begin position="1"/>
        <end position="75"/>
    </location>
</feature>
<evidence type="ECO:0000256" key="1">
    <source>
        <dbReference type="SAM" id="MobiDB-lite"/>
    </source>
</evidence>
<protein>
    <submittedName>
        <fullName evidence="4">DnaJ domain-containing protein, putative</fullName>
    </submittedName>
</protein>
<dbReference type="InterPro" id="IPR036869">
    <property type="entry name" value="J_dom_sf"/>
</dbReference>
<keyword evidence="2" id="KW-0812">Transmembrane</keyword>
<feature type="compositionally biased region" description="Polar residues" evidence="1">
    <location>
        <begin position="56"/>
        <end position="75"/>
    </location>
</feature>
<dbReference type="SUPFAM" id="SSF46565">
    <property type="entry name" value="Chaperone J-domain"/>
    <property type="match status" value="1"/>
</dbReference>
<evidence type="ECO:0000313" key="4">
    <source>
        <dbReference type="EMBL" id="CDJ69983.1"/>
    </source>
</evidence>
<dbReference type="PRINTS" id="PR00625">
    <property type="entry name" value="JDOMAIN"/>
</dbReference>
<dbReference type="PANTHER" id="PTHR24074">
    <property type="entry name" value="CO-CHAPERONE PROTEIN DJLA"/>
    <property type="match status" value="1"/>
</dbReference>
<reference evidence="4" key="2">
    <citation type="submission" date="2013-10" db="EMBL/GenBank/DDBJ databases">
        <authorList>
            <person name="Aslett M."/>
        </authorList>
    </citation>
    <scope>NUCLEOTIDE SEQUENCE [LARGE SCALE GENOMIC DNA]</scope>
    <source>
        <strain evidence="4">Houghton</strain>
    </source>
</reference>
<reference evidence="4" key="1">
    <citation type="submission" date="2013-10" db="EMBL/GenBank/DDBJ databases">
        <title>Genomic analysis of the causative agents of coccidiosis in chickens.</title>
        <authorList>
            <person name="Reid A.J."/>
            <person name="Blake D."/>
            <person name="Billington K."/>
            <person name="Browne H."/>
            <person name="Dunn M."/>
            <person name="Hung S."/>
            <person name="Kawahara F."/>
            <person name="Miranda-Saavedra D."/>
            <person name="Mourier T."/>
            <person name="Nagra H."/>
            <person name="Otto T.D."/>
            <person name="Rawlings N."/>
            <person name="Sanchez A."/>
            <person name="Sanders M."/>
            <person name="Subramaniam C."/>
            <person name="Tay Y."/>
            <person name="Dear P."/>
            <person name="Doerig C."/>
            <person name="Gruber A."/>
            <person name="Parkinson J."/>
            <person name="Shirley M."/>
            <person name="Wan K.L."/>
            <person name="Berriman M."/>
            <person name="Tomley F."/>
            <person name="Pain A."/>
        </authorList>
    </citation>
    <scope>NUCLEOTIDE SEQUENCE [LARGE SCALE GENOMIC DNA]</scope>
    <source>
        <strain evidence="4">Houghton</strain>
    </source>
</reference>
<gene>
    <name evidence="4" type="ORF">ENH_00082020</name>
</gene>
<dbReference type="Proteomes" id="UP000030754">
    <property type="component" value="Unassembled WGS sequence"/>
</dbReference>
<proteinExistence type="predicted"/>
<feature type="domain" description="J" evidence="3">
    <location>
        <begin position="215"/>
        <end position="282"/>
    </location>
</feature>